<keyword evidence="6" id="KW-0865">Zymogen</keyword>
<evidence type="ECO:0000256" key="2">
    <source>
        <dbReference type="ARBA" id="ARBA00022670"/>
    </source>
</evidence>
<evidence type="ECO:0000256" key="3">
    <source>
        <dbReference type="ARBA" id="ARBA00022729"/>
    </source>
</evidence>
<dbReference type="Pfam" id="PF00026">
    <property type="entry name" value="Asp"/>
    <property type="match status" value="1"/>
</dbReference>
<dbReference type="AlphaFoldDB" id="A0A7J6KTZ1"/>
<dbReference type="InterPro" id="IPR021109">
    <property type="entry name" value="Peptidase_aspartic_dom_sf"/>
</dbReference>
<dbReference type="PANTHER" id="PTHR47965">
    <property type="entry name" value="ASPARTYL PROTEASE-RELATED"/>
    <property type="match status" value="1"/>
</dbReference>
<evidence type="ECO:0000313" key="8">
    <source>
        <dbReference type="EMBL" id="KAF4650314.1"/>
    </source>
</evidence>
<name>A0A7J6KTZ1_PEROL</name>
<evidence type="ECO:0000256" key="5">
    <source>
        <dbReference type="ARBA" id="ARBA00022801"/>
    </source>
</evidence>
<dbReference type="Proteomes" id="UP000572268">
    <property type="component" value="Unassembled WGS sequence"/>
</dbReference>
<dbReference type="PANTHER" id="PTHR47965:SF12">
    <property type="entry name" value="ASPARTIC PROTEINASE 3-RELATED"/>
    <property type="match status" value="1"/>
</dbReference>
<dbReference type="EMBL" id="JABANN010001280">
    <property type="protein sequence ID" value="KAF4650314.1"/>
    <property type="molecule type" value="Genomic_DNA"/>
</dbReference>
<dbReference type="SUPFAM" id="SSF50630">
    <property type="entry name" value="Acid proteases"/>
    <property type="match status" value="1"/>
</dbReference>
<gene>
    <name evidence="8" type="ORF">FOL46_001040</name>
</gene>
<dbReference type="InterPro" id="IPR033121">
    <property type="entry name" value="PEPTIDASE_A1"/>
</dbReference>
<evidence type="ECO:0000259" key="7">
    <source>
        <dbReference type="PROSITE" id="PS51767"/>
    </source>
</evidence>
<comment type="caution">
    <text evidence="8">The sequence shown here is derived from an EMBL/GenBank/DDBJ whole genome shotgun (WGS) entry which is preliminary data.</text>
</comment>
<sequence length="398" mass="44331">MVQIWKCPLKQPFLSSVEVILSSPISLLKTLLTGALVFIAEPEQISLPLAGGYVSLSLDGQPIEFSLDTGGARSLVLFGPWFEWIHGYGSCQRSFFGCYFCPRDKPCGDIFSRRVWTVLYGGIESYSYVEHSVTLGIGNHEVRDVKFGLIVDYKGGYGQFPMPILGLSLGRANIPETFLEQLKRQQVIDSLSYSIYASALGDGITGILTLEDSVPTSVAYIGFSRKSSCHSDGKISASLSPLGLFDSHGKKLTKRHDSATNEPALVDAGASSLYIPPKEFENIINVTWKTLRRERASFNITKKSDLMCESAWTKMLRRDVVPYLPTLGYTIGDEPRTMSIRIEPKHYIHSCDSHCCRMDIDPDNVGITLLGHPFFRAYDVRFDLTNKRLYFSDNGESS</sequence>
<keyword evidence="3" id="KW-0732">Signal</keyword>
<dbReference type="GO" id="GO:0006508">
    <property type="term" value="P:proteolysis"/>
    <property type="evidence" value="ECO:0007669"/>
    <property type="project" value="UniProtKB-KW"/>
</dbReference>
<keyword evidence="4" id="KW-0064">Aspartyl protease</keyword>
<evidence type="ECO:0000256" key="4">
    <source>
        <dbReference type="ARBA" id="ARBA00022750"/>
    </source>
</evidence>
<dbReference type="CDD" id="cd05471">
    <property type="entry name" value="pepsin_like"/>
    <property type="match status" value="1"/>
</dbReference>
<dbReference type="Gene3D" id="2.40.70.10">
    <property type="entry name" value="Acid Proteases"/>
    <property type="match status" value="2"/>
</dbReference>
<organism evidence="8 9">
    <name type="scientific">Perkinsus olseni</name>
    <name type="common">Perkinsus atlanticus</name>
    <dbReference type="NCBI Taxonomy" id="32597"/>
    <lineage>
        <taxon>Eukaryota</taxon>
        <taxon>Sar</taxon>
        <taxon>Alveolata</taxon>
        <taxon>Perkinsozoa</taxon>
        <taxon>Perkinsea</taxon>
        <taxon>Perkinsida</taxon>
        <taxon>Perkinsidae</taxon>
        <taxon>Perkinsus</taxon>
    </lineage>
</organism>
<reference evidence="8 9" key="1">
    <citation type="submission" date="2020-04" db="EMBL/GenBank/DDBJ databases">
        <title>Perkinsus olseni comparative genomics.</title>
        <authorList>
            <person name="Bogema D.R."/>
        </authorList>
    </citation>
    <scope>NUCLEOTIDE SEQUENCE [LARGE SCALE GENOMIC DNA]</scope>
    <source>
        <strain evidence="8">ATCC PRA-31</strain>
    </source>
</reference>
<dbReference type="GO" id="GO:0004190">
    <property type="term" value="F:aspartic-type endopeptidase activity"/>
    <property type="evidence" value="ECO:0007669"/>
    <property type="project" value="UniProtKB-KW"/>
</dbReference>
<comment type="similarity">
    <text evidence="1">Belongs to the peptidase A1 family.</text>
</comment>
<evidence type="ECO:0000256" key="1">
    <source>
        <dbReference type="ARBA" id="ARBA00007447"/>
    </source>
</evidence>
<keyword evidence="5" id="KW-0378">Hydrolase</keyword>
<dbReference type="InterPro" id="IPR034164">
    <property type="entry name" value="Pepsin-like_dom"/>
</dbReference>
<evidence type="ECO:0000313" key="9">
    <source>
        <dbReference type="Proteomes" id="UP000572268"/>
    </source>
</evidence>
<proteinExistence type="inferred from homology"/>
<dbReference type="PROSITE" id="PS51767">
    <property type="entry name" value="PEPTIDASE_A1"/>
    <property type="match status" value="1"/>
</dbReference>
<accession>A0A7J6KTZ1</accession>
<protein>
    <recommendedName>
        <fullName evidence="7">Peptidase A1 domain-containing protein</fullName>
    </recommendedName>
</protein>
<keyword evidence="2" id="KW-0645">Protease</keyword>
<evidence type="ECO:0000256" key="6">
    <source>
        <dbReference type="ARBA" id="ARBA00023145"/>
    </source>
</evidence>
<feature type="domain" description="Peptidase A1" evidence="7">
    <location>
        <begin position="50"/>
        <end position="392"/>
    </location>
</feature>
<dbReference type="InterPro" id="IPR001461">
    <property type="entry name" value="Aspartic_peptidase_A1"/>
</dbReference>